<dbReference type="Proteomes" id="UP000007254">
    <property type="component" value="Chromosome"/>
</dbReference>
<name>G0GA15_WINT7</name>
<keyword evidence="3" id="KW-1185">Reference proteome</keyword>
<accession>G0GA15</accession>
<dbReference type="Pfam" id="PF08308">
    <property type="entry name" value="PEGA"/>
    <property type="match status" value="1"/>
</dbReference>
<feature type="domain" description="PEGA" evidence="1">
    <location>
        <begin position="254"/>
        <end position="310"/>
    </location>
</feature>
<protein>
    <submittedName>
        <fullName evidence="2">PEGA domain protein</fullName>
    </submittedName>
</protein>
<dbReference type="InterPro" id="IPR013229">
    <property type="entry name" value="PEGA"/>
</dbReference>
<proteinExistence type="predicted"/>
<dbReference type="STRING" id="869211.Spith_1439"/>
<dbReference type="HOGENOM" id="CLU_871279_0_0_12"/>
<evidence type="ECO:0000259" key="1">
    <source>
        <dbReference type="Pfam" id="PF08308"/>
    </source>
</evidence>
<sequence length="319" mass="34856">MMLVLAILLLSVPLGGEEIRGLRTKVWDGRDGGPIPLFLEEVLVITIPPEERELYAGLELRITVPRKLQGVQGIAGILYRGILPAPSPERRVYQGTRTFFQILPTSTEVVIQVPFPSSDFVPGGPGVFPTPAVAPDDFPLALVLTPVMKGLPSSASSQAFECTVLPLYARKGYLRLRIEGLDDEEIPACAFFIDGKEISYTGDPILLSSGLHSLTIKGPAFSPLEKTFAVEKGKTTELVVEVERAHPSLLFHVPEVAEIFLDGEKIDAAPRELLPITTGTHSVVIKVGDYSITREFEVTENVTYTITLLLDLHIEEPAH</sequence>
<gene>
    <name evidence="2" type="ordered locus">Spith_1439</name>
</gene>
<reference evidence="2 3" key="1">
    <citation type="submission" date="2011-06" db="EMBL/GenBank/DDBJ databases">
        <title>The complete genome of Spirochaeta thermophila DSM 6578.</title>
        <authorList>
            <consortium name="US DOE Joint Genome Institute (JGI-PGF)"/>
            <person name="Lucas S."/>
            <person name="Lapidus A."/>
            <person name="Bruce D."/>
            <person name="Goodwin L."/>
            <person name="Pitluck S."/>
            <person name="Peters L."/>
            <person name="Kyrpides N."/>
            <person name="Mavromatis K."/>
            <person name="Ivanova N."/>
            <person name="Mikailova N."/>
            <person name="Pagani I."/>
            <person name="Chertkov O."/>
            <person name="Detter J.C."/>
            <person name="Tapia R."/>
            <person name="Han C."/>
            <person name="Land M."/>
            <person name="Hauser L."/>
            <person name="Markowitz V."/>
            <person name="Cheng J.-F."/>
            <person name="Hugenholtz P."/>
            <person name="Woyke T."/>
            <person name="Wu D."/>
            <person name="Spring S."/>
            <person name="Merkhoffer B."/>
            <person name="Schneider S."/>
            <person name="Klenk H.-P."/>
            <person name="Eisen J.A."/>
        </authorList>
    </citation>
    <scope>NUCLEOTIDE SEQUENCE [LARGE SCALE GENOMIC DNA]</scope>
    <source>
        <strain evidence="3">ATCC 700085 / DSM 6578 / Z-1203</strain>
    </source>
</reference>
<evidence type="ECO:0000313" key="3">
    <source>
        <dbReference type="Proteomes" id="UP000007254"/>
    </source>
</evidence>
<dbReference type="EMBL" id="CP002903">
    <property type="protein sequence ID" value="AEJ61703.1"/>
    <property type="molecule type" value="Genomic_DNA"/>
</dbReference>
<organism evidence="2 3">
    <name type="scientific">Winmispira thermophila (strain ATCC 700085 / DSM 6578 / Z-1203)</name>
    <name type="common">Spirochaeta thermophila</name>
    <dbReference type="NCBI Taxonomy" id="869211"/>
    <lineage>
        <taxon>Bacteria</taxon>
        <taxon>Pseudomonadati</taxon>
        <taxon>Spirochaetota</taxon>
        <taxon>Spirochaetia</taxon>
        <taxon>Winmispirales</taxon>
        <taxon>Winmispiraceae</taxon>
        <taxon>Winmispira</taxon>
    </lineage>
</organism>
<dbReference type="KEGG" id="stq:Spith_1439"/>
<dbReference type="AlphaFoldDB" id="G0GA15"/>
<dbReference type="RefSeq" id="WP_014625036.1">
    <property type="nucleotide sequence ID" value="NC_017583.1"/>
</dbReference>
<evidence type="ECO:0000313" key="2">
    <source>
        <dbReference type="EMBL" id="AEJ61703.1"/>
    </source>
</evidence>